<reference evidence="2 3" key="1">
    <citation type="submission" date="2021-03" db="EMBL/GenBank/DDBJ databases">
        <title>Sequencing the genomes of 1000 actinobacteria strains.</title>
        <authorList>
            <person name="Klenk H.-P."/>
        </authorList>
    </citation>
    <scope>NUCLEOTIDE SEQUENCE [LARGE SCALE GENOMIC DNA]</scope>
    <source>
        <strain evidence="2 3">DSM 45516</strain>
    </source>
</reference>
<name>A0ABS4QQW7_9NOCA</name>
<protein>
    <submittedName>
        <fullName evidence="2">Uncharacterized protein</fullName>
    </submittedName>
</protein>
<dbReference type="Proteomes" id="UP001519325">
    <property type="component" value="Unassembled WGS sequence"/>
</dbReference>
<comment type="caution">
    <text evidence="2">The sequence shown here is derived from an EMBL/GenBank/DDBJ whole genome shotgun (WGS) entry which is preliminary data.</text>
</comment>
<keyword evidence="1" id="KW-0472">Membrane</keyword>
<organism evidence="2 3">
    <name type="scientific">Nocardia goodfellowii</name>
    <dbReference type="NCBI Taxonomy" id="882446"/>
    <lineage>
        <taxon>Bacteria</taxon>
        <taxon>Bacillati</taxon>
        <taxon>Actinomycetota</taxon>
        <taxon>Actinomycetes</taxon>
        <taxon>Mycobacteriales</taxon>
        <taxon>Nocardiaceae</taxon>
        <taxon>Nocardia</taxon>
    </lineage>
</organism>
<dbReference type="EMBL" id="JAGGMR010000001">
    <property type="protein sequence ID" value="MBP2194101.1"/>
    <property type="molecule type" value="Genomic_DNA"/>
</dbReference>
<feature type="transmembrane region" description="Helical" evidence="1">
    <location>
        <begin position="69"/>
        <end position="86"/>
    </location>
</feature>
<evidence type="ECO:0000313" key="2">
    <source>
        <dbReference type="EMBL" id="MBP2194101.1"/>
    </source>
</evidence>
<evidence type="ECO:0000313" key="3">
    <source>
        <dbReference type="Proteomes" id="UP001519325"/>
    </source>
</evidence>
<proteinExistence type="predicted"/>
<feature type="transmembrane region" description="Helical" evidence="1">
    <location>
        <begin position="130"/>
        <end position="157"/>
    </location>
</feature>
<keyword evidence="1" id="KW-0812">Transmembrane</keyword>
<keyword evidence="3" id="KW-1185">Reference proteome</keyword>
<feature type="transmembrane region" description="Helical" evidence="1">
    <location>
        <begin position="27"/>
        <end position="49"/>
    </location>
</feature>
<accession>A0ABS4QQW7</accession>
<evidence type="ECO:0000256" key="1">
    <source>
        <dbReference type="SAM" id="Phobius"/>
    </source>
</evidence>
<keyword evidence="1" id="KW-1133">Transmembrane helix</keyword>
<dbReference type="RefSeq" id="WP_209897272.1">
    <property type="nucleotide sequence ID" value="NZ_JAGGMR010000001.1"/>
</dbReference>
<gene>
    <name evidence="2" type="ORF">BJ987_007002</name>
</gene>
<sequence>MSYQYQPPAGWSPPGAESRTSGGFSRFLIGTLICLLVTPVGIGLAAYGAAGARQWVVAGAAADRVGSTAQILIGAGLLLLVAGLAAYSPAGPIIAGLAWGVSPGVIYFMSPQDTYRRITEIPLLSEETRLAVHAWVINGCVFLAGVLLVGAGAAAIFRRR</sequence>